<dbReference type="GO" id="GO:0006083">
    <property type="term" value="P:acetate metabolic process"/>
    <property type="evidence" value="ECO:0007669"/>
    <property type="project" value="InterPro"/>
</dbReference>
<evidence type="ECO:0000313" key="2">
    <source>
        <dbReference type="EMBL" id="VDP20579.1"/>
    </source>
</evidence>
<dbReference type="InterPro" id="IPR038460">
    <property type="entry name" value="AcetylCoA_hyd_C_sf"/>
</dbReference>
<organism evidence="3 4">
    <name type="scientific">Heligmosomoides polygyrus</name>
    <name type="common">Parasitic roundworm</name>
    <dbReference type="NCBI Taxonomy" id="6339"/>
    <lineage>
        <taxon>Eukaryota</taxon>
        <taxon>Metazoa</taxon>
        <taxon>Ecdysozoa</taxon>
        <taxon>Nematoda</taxon>
        <taxon>Chromadorea</taxon>
        <taxon>Rhabditida</taxon>
        <taxon>Rhabditina</taxon>
        <taxon>Rhabditomorpha</taxon>
        <taxon>Strongyloidea</taxon>
        <taxon>Heligmosomidae</taxon>
        <taxon>Heligmosomoides</taxon>
    </lineage>
</organism>
<dbReference type="InterPro" id="IPR046433">
    <property type="entry name" value="ActCoA_hydro"/>
</dbReference>
<accession>A0A183GE22</accession>
<evidence type="ECO:0000259" key="1">
    <source>
        <dbReference type="Pfam" id="PF13336"/>
    </source>
</evidence>
<dbReference type="EMBL" id="UZAH01032236">
    <property type="protein sequence ID" value="VDP20579.1"/>
    <property type="molecule type" value="Genomic_DNA"/>
</dbReference>
<reference evidence="2 3" key="1">
    <citation type="submission" date="2018-11" db="EMBL/GenBank/DDBJ databases">
        <authorList>
            <consortium name="Pathogen Informatics"/>
        </authorList>
    </citation>
    <scope>NUCLEOTIDE SEQUENCE [LARGE SCALE GENOMIC DNA]</scope>
</reference>
<dbReference type="InterPro" id="IPR037171">
    <property type="entry name" value="NagB/RpiA_transferase-like"/>
</dbReference>
<dbReference type="Gene3D" id="3.40.1080.20">
    <property type="entry name" value="Acetyl-CoA hydrolase/transferase C-terminal domain"/>
    <property type="match status" value="1"/>
</dbReference>
<protein>
    <submittedName>
        <fullName evidence="4">AcetylCoA_hyd_C domain-containing protein</fullName>
    </submittedName>
</protein>
<dbReference type="PANTHER" id="PTHR21432:SF13">
    <property type="entry name" value="ACETYL-COA HYDROLASE"/>
    <property type="match status" value="1"/>
</dbReference>
<gene>
    <name evidence="2" type="ORF">HPBE_LOCUS20542</name>
</gene>
<keyword evidence="3" id="KW-1185">Reference proteome</keyword>
<dbReference type="AlphaFoldDB" id="A0A183GE22"/>
<dbReference type="Proteomes" id="UP000050761">
    <property type="component" value="Unassembled WGS sequence"/>
</dbReference>
<dbReference type="Pfam" id="PF13336">
    <property type="entry name" value="AcetylCoA_hyd_C"/>
    <property type="match status" value="1"/>
</dbReference>
<dbReference type="InterPro" id="IPR026888">
    <property type="entry name" value="AcetylCoA_hyd_C"/>
</dbReference>
<evidence type="ECO:0000313" key="4">
    <source>
        <dbReference type="WBParaSite" id="HPBE_0002054301-mRNA-1"/>
    </source>
</evidence>
<dbReference type="WBParaSite" id="HPBE_0002054301-mRNA-1">
    <property type="protein sequence ID" value="HPBE_0002054301-mRNA-1"/>
    <property type="gene ID" value="HPBE_0002054301"/>
</dbReference>
<reference evidence="4" key="2">
    <citation type="submission" date="2019-09" db="UniProtKB">
        <authorList>
            <consortium name="WormBaseParasite"/>
        </authorList>
    </citation>
    <scope>IDENTIFICATION</scope>
</reference>
<evidence type="ECO:0000313" key="3">
    <source>
        <dbReference type="Proteomes" id="UP000050761"/>
    </source>
</evidence>
<sequence>MPRALGDTMIHVSRIDFLVEVNNRPIYTKPDRGAPTEVEKEIGRLVAENLVENEATLQLGIGVIPDSTLAAMKNHKDLGIHSEAVSDGVLELIDAGVITNTKKQFPCQYLQVSRTTPDVSKDFDSCEWTNSHEVIRSNSKMTCINACIEIDLTGQIVSDSIGSTFYSGFGGQVDFISAASNTYDGKGKAIIALPSRTSKGKPKIVCTLSPVSAVLIVSLPFAFEP</sequence>
<dbReference type="GO" id="GO:0005739">
    <property type="term" value="C:mitochondrion"/>
    <property type="evidence" value="ECO:0007669"/>
    <property type="project" value="TreeGrafter"/>
</dbReference>
<dbReference type="Gene3D" id="3.30.750.70">
    <property type="entry name" value="4-hydroxybutyrate coenzyme like domains"/>
    <property type="match status" value="1"/>
</dbReference>
<feature type="domain" description="Acetyl-CoA hydrolase/transferase C-terminal" evidence="1">
    <location>
        <begin position="123"/>
        <end position="214"/>
    </location>
</feature>
<dbReference type="PANTHER" id="PTHR21432">
    <property type="entry name" value="ACETYL-COA HYDROLASE-RELATED"/>
    <property type="match status" value="1"/>
</dbReference>
<dbReference type="GO" id="GO:0008775">
    <property type="term" value="F:acetate CoA-transferase activity"/>
    <property type="evidence" value="ECO:0007669"/>
    <property type="project" value="InterPro"/>
</dbReference>
<dbReference type="OrthoDB" id="10250396at2759"/>
<accession>A0A3P8F9D1</accession>
<proteinExistence type="predicted"/>
<dbReference type="SUPFAM" id="SSF100950">
    <property type="entry name" value="NagB/RpiA/CoA transferase-like"/>
    <property type="match status" value="1"/>
</dbReference>
<name>A0A183GE22_HELPZ</name>